<dbReference type="Gene3D" id="2.60.40.1120">
    <property type="entry name" value="Carboxypeptidase-like, regulatory domain"/>
    <property type="match status" value="1"/>
</dbReference>
<comment type="subcellular location">
    <subcellularLocation>
        <location evidence="1">Cell outer membrane</location>
        <topology evidence="1">Multi-pass membrane protein</topology>
    </subcellularLocation>
</comment>
<evidence type="ECO:0000259" key="7">
    <source>
        <dbReference type="Pfam" id="PF25183"/>
    </source>
</evidence>
<dbReference type="Pfam" id="PF13620">
    <property type="entry name" value="CarboxypepD_reg"/>
    <property type="match status" value="1"/>
</dbReference>
<dbReference type="EMBL" id="JACCCW010000001">
    <property type="protein sequence ID" value="NYF77971.1"/>
    <property type="molecule type" value="Genomic_DNA"/>
</dbReference>
<evidence type="ECO:0000256" key="2">
    <source>
        <dbReference type="ARBA" id="ARBA00022448"/>
    </source>
</evidence>
<keyword evidence="4" id="KW-0812">Transmembrane</keyword>
<dbReference type="AlphaFoldDB" id="A0A7Y9PDL0"/>
<dbReference type="GO" id="GO:0015344">
    <property type="term" value="F:siderophore uptake transmembrane transporter activity"/>
    <property type="evidence" value="ECO:0007669"/>
    <property type="project" value="TreeGrafter"/>
</dbReference>
<dbReference type="Gene3D" id="2.40.170.20">
    <property type="entry name" value="TonB-dependent receptor, beta-barrel domain"/>
    <property type="match status" value="1"/>
</dbReference>
<evidence type="ECO:0000256" key="5">
    <source>
        <dbReference type="ARBA" id="ARBA00023136"/>
    </source>
</evidence>
<dbReference type="InterPro" id="IPR036942">
    <property type="entry name" value="Beta-barrel_TonB_sf"/>
</dbReference>
<dbReference type="InterPro" id="IPR039426">
    <property type="entry name" value="TonB-dep_rcpt-like"/>
</dbReference>
<protein>
    <recommendedName>
        <fullName evidence="7">TonB-dependent transporter Oar-like beta-barrel domain-containing protein</fullName>
    </recommendedName>
</protein>
<evidence type="ECO:0000256" key="1">
    <source>
        <dbReference type="ARBA" id="ARBA00004571"/>
    </source>
</evidence>
<proteinExistence type="predicted"/>
<dbReference type="Pfam" id="PF25183">
    <property type="entry name" value="OMP_b-brl_4"/>
    <property type="match status" value="1"/>
</dbReference>
<dbReference type="Proteomes" id="UP000589520">
    <property type="component" value="Unassembled WGS sequence"/>
</dbReference>
<evidence type="ECO:0000256" key="4">
    <source>
        <dbReference type="ARBA" id="ARBA00022692"/>
    </source>
</evidence>
<keyword evidence="3" id="KW-1134">Transmembrane beta strand</keyword>
<comment type="caution">
    <text evidence="8">The sequence shown here is derived from an EMBL/GenBank/DDBJ whole genome shotgun (WGS) entry which is preliminary data.</text>
</comment>
<keyword evidence="5" id="KW-0472">Membrane</keyword>
<dbReference type="SUPFAM" id="SSF49464">
    <property type="entry name" value="Carboxypeptidase regulatory domain-like"/>
    <property type="match status" value="1"/>
</dbReference>
<dbReference type="PANTHER" id="PTHR30069">
    <property type="entry name" value="TONB-DEPENDENT OUTER MEMBRANE RECEPTOR"/>
    <property type="match status" value="1"/>
</dbReference>
<evidence type="ECO:0000256" key="6">
    <source>
        <dbReference type="ARBA" id="ARBA00023237"/>
    </source>
</evidence>
<dbReference type="SUPFAM" id="SSF56935">
    <property type="entry name" value="Porins"/>
    <property type="match status" value="1"/>
</dbReference>
<keyword evidence="9" id="KW-1185">Reference proteome</keyword>
<dbReference type="InterPro" id="IPR008969">
    <property type="entry name" value="CarboxyPept-like_regulatory"/>
</dbReference>
<keyword evidence="6" id="KW-0998">Cell outer membrane</keyword>
<name>A0A7Y9PDL0_9BACT</name>
<reference evidence="8 9" key="1">
    <citation type="submission" date="2020-07" db="EMBL/GenBank/DDBJ databases">
        <title>Genomic Encyclopedia of Type Strains, Phase IV (KMG-V): Genome sequencing to study the core and pangenomes of soil and plant-associated prokaryotes.</title>
        <authorList>
            <person name="Whitman W."/>
        </authorList>
    </citation>
    <scope>NUCLEOTIDE SEQUENCE [LARGE SCALE GENOMIC DNA]</scope>
    <source>
        <strain evidence="8 9">X4EP2</strain>
    </source>
</reference>
<dbReference type="PANTHER" id="PTHR30069:SF46">
    <property type="entry name" value="OAR PROTEIN"/>
    <property type="match status" value="1"/>
</dbReference>
<evidence type="ECO:0000313" key="8">
    <source>
        <dbReference type="EMBL" id="NYF77971.1"/>
    </source>
</evidence>
<feature type="domain" description="TonB-dependent transporter Oar-like beta-barrel" evidence="7">
    <location>
        <begin position="231"/>
        <end position="984"/>
    </location>
</feature>
<accession>A0A7Y9PDL0</accession>
<organism evidence="8 9">
    <name type="scientific">Granulicella arctica</name>
    <dbReference type="NCBI Taxonomy" id="940613"/>
    <lineage>
        <taxon>Bacteria</taxon>
        <taxon>Pseudomonadati</taxon>
        <taxon>Acidobacteriota</taxon>
        <taxon>Terriglobia</taxon>
        <taxon>Terriglobales</taxon>
        <taxon>Acidobacteriaceae</taxon>
        <taxon>Granulicella</taxon>
    </lineage>
</organism>
<evidence type="ECO:0000256" key="3">
    <source>
        <dbReference type="ARBA" id="ARBA00022452"/>
    </source>
</evidence>
<evidence type="ECO:0000313" key="9">
    <source>
        <dbReference type="Proteomes" id="UP000589520"/>
    </source>
</evidence>
<keyword evidence="2" id="KW-0813">Transport</keyword>
<dbReference type="InterPro" id="IPR057601">
    <property type="entry name" value="Oar-like_b-barrel"/>
</dbReference>
<sequence length="1009" mass="108516">MTDVAGKLILDADVEIANDATGVIYSARTNGSGMYLVPILPPGHYHVQVSKPGFKTIIKADLVLNVQSAVALNFVLPVGATSESVTVDAGSSAINTTDASVSTVVDRKFVENMPLNGRSFQDLISLAPGVVNQTPQYAQNQIVGGGGDFSVNGQRAQSNYYTVDGVTANISSGNGGGTGAASTGGALGATTALGTTQTLVSVDALQEFRIQSSTYAAEFGRSPGGQFSMATRSGSDQLHGSAYEYLRNNYFDANNWFNDHYGLPTPALRQSDFGGTFGGPVVLPKLYSGLDRTFFFVSYEGLRLTQPIAATIQYVPDIFMRQQAIPAMQPILNAFPVPNGIDYGTSSSPSLAQFIKSFSLPSTINSTSVRVDHTVNPKLAIFFRVGDTPSSTDSRPYFARSTTAINAQTYTFGANSMFSARWNNEFRLGYARSNSSEMSESDSFGGATPTNLSAAMGAGSYAQVVPVIDINIAGIGAPFYAIYNSRNLGRQWNLVDSVSLLNGNHHFRFGVDFRNIKSLVAPPQIEPYAIFLTPSSVLTGHPSIPYVFSFLQSTPLFHQLALYAQDEWQIQTRLHLSYGLRWEVNPPPTEQHGDDAFTLRGDINQPSTLTVAPRGTSLWNTSWYNFAPRVGIAWTAHDKPGAETVVRAGGGVFFDSANEIASVGFNGLGFRASALRSGAQLPYTPAQLNVPIGTTAPYTSGVVTAYPEHLQLPYTLEWNVSLQQALGARQSLTVSYVAAAGRRLMGLQQRSISALNPNFGLIQYFATGVTSNYQGLQVQFQRSVAKGLQVLTSYTWSHTIDLGSQSATLALQRGNADFDVRHNLQSGLSWELPIVSGPKPLATLANNWGVDLRLVARTAYPITLGGTTQTNPATGAQYNSGLNIIPNVPIYLYSPQYAGGKIINPAAFSLPTTGVEGNAPRNFARGFGATQVNLSVRRDFPLHNEVALHFRAETFNLLNHPIFGYVDPTYSDATFGQATQTLNASLGTMASQYQQGGPRSMQFALRLTF</sequence>
<dbReference type="GO" id="GO:0044718">
    <property type="term" value="P:siderophore transmembrane transport"/>
    <property type="evidence" value="ECO:0007669"/>
    <property type="project" value="TreeGrafter"/>
</dbReference>
<gene>
    <name evidence="8" type="ORF">HDF17_000258</name>
</gene>
<dbReference type="GO" id="GO:0009279">
    <property type="term" value="C:cell outer membrane"/>
    <property type="evidence" value="ECO:0007669"/>
    <property type="project" value="UniProtKB-SubCell"/>
</dbReference>